<reference evidence="1" key="1">
    <citation type="submission" date="2020-05" db="EMBL/GenBank/DDBJ databases">
        <authorList>
            <person name="Chiriac C."/>
            <person name="Salcher M."/>
            <person name="Ghai R."/>
            <person name="Kavagutti S V."/>
        </authorList>
    </citation>
    <scope>NUCLEOTIDE SEQUENCE</scope>
</reference>
<dbReference type="EMBL" id="LR797420">
    <property type="protein sequence ID" value="CAB4215011.1"/>
    <property type="molecule type" value="Genomic_DNA"/>
</dbReference>
<organism evidence="1">
    <name type="scientific">uncultured Caudovirales phage</name>
    <dbReference type="NCBI Taxonomy" id="2100421"/>
    <lineage>
        <taxon>Viruses</taxon>
        <taxon>Duplodnaviria</taxon>
        <taxon>Heunggongvirae</taxon>
        <taxon>Uroviricota</taxon>
        <taxon>Caudoviricetes</taxon>
        <taxon>Peduoviridae</taxon>
        <taxon>Maltschvirus</taxon>
        <taxon>Maltschvirus maltsch</taxon>
    </lineage>
</organism>
<accession>A0A6J5SJW0</accession>
<name>A0A6J5SJW0_9CAUD</name>
<evidence type="ECO:0000313" key="1">
    <source>
        <dbReference type="EMBL" id="CAB4215011.1"/>
    </source>
</evidence>
<gene>
    <name evidence="1" type="ORF">UFOVP1467_46</name>
    <name evidence="2" type="ORF">UFOVP1616_30</name>
</gene>
<dbReference type="EMBL" id="LR797480">
    <property type="protein sequence ID" value="CAB4219649.1"/>
    <property type="molecule type" value="Genomic_DNA"/>
</dbReference>
<protein>
    <submittedName>
        <fullName evidence="1">Uncharacterized protein</fullName>
    </submittedName>
</protein>
<proteinExistence type="predicted"/>
<sequence length="109" mass="12354">MLDKPFKIDECRRCKAAVWYGQVCGFKVALDCGPLTLPAEILCRLQIPVRRTFVIWRTNGQMFADLRTVRNIKAGAELVLAKHECGSEQALAVHPDYWPKPVAQEVGLW</sequence>
<evidence type="ECO:0000313" key="2">
    <source>
        <dbReference type="EMBL" id="CAB4219649.1"/>
    </source>
</evidence>